<reference evidence="2" key="1">
    <citation type="submission" date="2016-12" db="EMBL/GenBank/DDBJ databases">
        <title>Mouse lemur reference genome and diversity panel.</title>
        <authorList>
            <person name="Harris R."/>
            <person name="Larsen P."/>
            <person name="Liu Y."/>
            <person name="Hughes D.S."/>
            <person name="Murali S."/>
            <person name="Raveendran M."/>
            <person name="Korchina V."/>
            <person name="Wang M."/>
            <person name="Jhangiani S."/>
            <person name="Bandaranaike D."/>
            <person name="Bellair M."/>
            <person name="Blankenburg K."/>
            <person name="Chao H."/>
            <person name="Dahdouli M."/>
            <person name="Dinh H."/>
            <person name="Doddapaneni H."/>
            <person name="English A."/>
            <person name="Firestine M."/>
            <person name="Gnanaolivu R."/>
            <person name="Gross S."/>
            <person name="Hernandez B."/>
            <person name="Javaid M."/>
            <person name="Jayaseelan J."/>
            <person name="Jones J."/>
            <person name="Khan Z."/>
            <person name="Kovar C."/>
            <person name="Kurapati P."/>
            <person name="Le B."/>
            <person name="Lee S."/>
            <person name="Li M."/>
            <person name="Mathew T."/>
            <person name="Narasimhan A."/>
            <person name="Ngo D."/>
            <person name="Nguyen L."/>
            <person name="Okwuonu G."/>
            <person name="Ongeri F."/>
            <person name="Osuji N."/>
            <person name="Pu L.-L."/>
            <person name="Puazo M."/>
            <person name="Quiroz J."/>
            <person name="Raj R."/>
            <person name="Rajbhandari K."/>
            <person name="Reid J.G."/>
            <person name="Santibanez J."/>
            <person name="Sexton D."/>
            <person name="Skinner E."/>
            <person name="Vee V."/>
            <person name="Weissenberger G."/>
            <person name="Wu Y."/>
            <person name="Xin Y."/>
            <person name="Han Y."/>
            <person name="Campbell C."/>
            <person name="Brown A."/>
            <person name="Sullivan B."/>
            <person name="Shelton J."/>
            <person name="Brown S."/>
            <person name="Dudchenko O."/>
            <person name="Machol I."/>
            <person name="Durand N."/>
            <person name="Shamim M."/>
            <person name="Lieberman A."/>
            <person name="Muzny D.M."/>
            <person name="Richards S."/>
            <person name="Yoder A."/>
            <person name="Worley K.C."/>
            <person name="Rogers J."/>
            <person name="Gibbs R.A."/>
        </authorList>
    </citation>
    <scope>NUCLEOTIDE SEQUENCE [LARGE SCALE GENOMIC DNA]</scope>
</reference>
<dbReference type="GO" id="GO:0005509">
    <property type="term" value="F:calcium ion binding"/>
    <property type="evidence" value="ECO:0007669"/>
    <property type="project" value="InterPro"/>
</dbReference>
<accession>A0A8C5UY05</accession>
<dbReference type="CDD" id="cd22976">
    <property type="entry name" value="DD_EFCAB10"/>
    <property type="match status" value="1"/>
</dbReference>
<evidence type="ECO:0000259" key="1">
    <source>
        <dbReference type="PROSITE" id="PS50222"/>
    </source>
</evidence>
<organism evidence="2 3">
    <name type="scientific">Microcebus murinus</name>
    <name type="common">Gray mouse lemur</name>
    <name type="synonym">Lemur murinus</name>
    <dbReference type="NCBI Taxonomy" id="30608"/>
    <lineage>
        <taxon>Eukaryota</taxon>
        <taxon>Metazoa</taxon>
        <taxon>Chordata</taxon>
        <taxon>Craniata</taxon>
        <taxon>Vertebrata</taxon>
        <taxon>Euteleostomi</taxon>
        <taxon>Mammalia</taxon>
        <taxon>Eutheria</taxon>
        <taxon>Euarchontoglires</taxon>
        <taxon>Primates</taxon>
        <taxon>Strepsirrhini</taxon>
        <taxon>Lemuriformes</taxon>
        <taxon>Cheirogaleidae</taxon>
        <taxon>Microcebus</taxon>
    </lineage>
</organism>
<protein>
    <submittedName>
        <fullName evidence="2">EF-hand calcium binding domain 10</fullName>
    </submittedName>
</protein>
<dbReference type="InterPro" id="IPR049760">
    <property type="entry name" value="DD_EFCAB10"/>
</dbReference>
<dbReference type="InterPro" id="IPR039879">
    <property type="entry name" value="EFC10"/>
</dbReference>
<reference evidence="2" key="2">
    <citation type="submission" date="2025-08" db="UniProtKB">
        <authorList>
            <consortium name="Ensembl"/>
        </authorList>
    </citation>
    <scope>IDENTIFICATION</scope>
</reference>
<evidence type="ECO:0000313" key="3">
    <source>
        <dbReference type="Proteomes" id="UP000694394"/>
    </source>
</evidence>
<name>A0A8C5UY05_MICMU</name>
<dbReference type="GeneTree" id="ENSGT00940000154487"/>
<dbReference type="PANTHER" id="PTHR21847">
    <property type="entry name" value="EF-HAND CALCIUM-BINDING DOMAIN-CONTAINING PROTEIN 10"/>
    <property type="match status" value="1"/>
</dbReference>
<evidence type="ECO:0000313" key="2">
    <source>
        <dbReference type="Ensembl" id="ENSMICP00000009973.2"/>
    </source>
</evidence>
<reference evidence="2" key="3">
    <citation type="submission" date="2025-09" db="UniProtKB">
        <authorList>
            <consortium name="Ensembl"/>
        </authorList>
    </citation>
    <scope>IDENTIFICATION</scope>
</reference>
<sequence length="139" mass="16265">MEAAESRETQAREYLRKHRIPELLTYLTSSLLFFRPEHPRDYLITILERLRIAKLTGIAFPFYMDNSNIVSMFEMMDPSNRGTISFVQYKEALQTLGLCTPDEVLKDTGRSISLDNFRDEVNRRTQEIYTSFSNTINGR</sequence>
<dbReference type="EMBL" id="ABDC03015366">
    <property type="status" value="NOT_ANNOTATED_CDS"/>
    <property type="molecule type" value="Genomic_DNA"/>
</dbReference>
<dbReference type="PANTHER" id="PTHR21847:SF1">
    <property type="entry name" value="EF-HAND CALCIUM-BINDING DOMAIN-CONTAINING PROTEIN 10"/>
    <property type="match status" value="1"/>
</dbReference>
<dbReference type="InterPro" id="IPR011992">
    <property type="entry name" value="EF-hand-dom_pair"/>
</dbReference>
<dbReference type="SUPFAM" id="SSF47473">
    <property type="entry name" value="EF-hand"/>
    <property type="match status" value="1"/>
</dbReference>
<dbReference type="PROSITE" id="PS50222">
    <property type="entry name" value="EF_HAND_2"/>
    <property type="match status" value="1"/>
</dbReference>
<dbReference type="AlphaFoldDB" id="A0A8C5UY05"/>
<dbReference type="Pfam" id="PF24548">
    <property type="entry name" value="EF_EFCAB10_C"/>
    <property type="match status" value="1"/>
</dbReference>
<dbReference type="Proteomes" id="UP000694394">
    <property type="component" value="Chromosome 11"/>
</dbReference>
<dbReference type="SUPFAM" id="SSF47391">
    <property type="entry name" value="Dimerization-anchoring domain of cAMP-dependent PK regulatory subunit"/>
    <property type="match status" value="1"/>
</dbReference>
<feature type="domain" description="EF-hand" evidence="1">
    <location>
        <begin position="64"/>
        <end position="99"/>
    </location>
</feature>
<dbReference type="Ensembl" id="ENSMICT00000010951.3">
    <property type="protein sequence ID" value="ENSMICP00000009973.2"/>
    <property type="gene ID" value="ENSMICG00000010958.3"/>
</dbReference>
<dbReference type="InterPro" id="IPR002048">
    <property type="entry name" value="EF_hand_dom"/>
</dbReference>
<gene>
    <name evidence="2" type="primary">EFCAB10</name>
    <name evidence="2" type="synonym">LOC105861275</name>
</gene>
<dbReference type="InterPro" id="IPR056587">
    <property type="entry name" value="EF_EFCAB10_C"/>
</dbReference>
<proteinExistence type="predicted"/>
<keyword evidence="3" id="KW-1185">Reference proteome</keyword>